<dbReference type="Proteomes" id="UP000018227">
    <property type="component" value="Unassembled WGS sequence"/>
</dbReference>
<reference evidence="1 2" key="1">
    <citation type="submission" date="2013-06" db="EMBL/GenBank/DDBJ databases">
        <authorList>
            <person name="Weinstock G."/>
            <person name="Sodergren E."/>
            <person name="Clifton S."/>
            <person name="Fulton L."/>
            <person name="Fulton B."/>
            <person name="Courtney L."/>
            <person name="Fronick C."/>
            <person name="Harrison M."/>
            <person name="Strong C."/>
            <person name="Farmer C."/>
            <person name="Delahaunty K."/>
            <person name="Markovic C."/>
            <person name="Hall O."/>
            <person name="Minx P."/>
            <person name="Tomlinson C."/>
            <person name="Mitreva M."/>
            <person name="Nelson J."/>
            <person name="Hou S."/>
            <person name="Wollam A."/>
            <person name="Pepin K.H."/>
            <person name="Johnson M."/>
            <person name="Bhonagiri V."/>
            <person name="Nash W.E."/>
            <person name="Warren W."/>
            <person name="Chinwalla A."/>
            <person name="Mardis E.R."/>
            <person name="Wilson R.K."/>
        </authorList>
    </citation>
    <scope>NUCLEOTIDE SEQUENCE [LARGE SCALE GENOMIC DNA]</scope>
    <source>
        <strain evidence="1 2">ATCC 51271</strain>
    </source>
</reference>
<dbReference type="EMBL" id="ACIL03000019">
    <property type="protein sequence ID" value="ESL01831.1"/>
    <property type="molecule type" value="Genomic_DNA"/>
</dbReference>
<dbReference type="RefSeq" id="WP_023355792.1">
    <property type="nucleotide sequence ID" value="NZ_KI535370.1"/>
</dbReference>
<keyword evidence="2" id="KW-1185">Reference proteome</keyword>
<protein>
    <recommendedName>
        <fullName evidence="3">DUF3841 domain-containing protein</fullName>
    </recommendedName>
</protein>
<dbReference type="Pfam" id="PF12952">
    <property type="entry name" value="DUF3841"/>
    <property type="match status" value="1"/>
</dbReference>
<dbReference type="InterPro" id="IPR024211">
    <property type="entry name" value="DUF3841"/>
</dbReference>
<dbReference type="STRING" id="592026.GCWU0000282_002950"/>
<proteinExistence type="predicted"/>
<dbReference type="eggNOG" id="ENOG5030VFQ">
    <property type="taxonomic scope" value="Bacteria"/>
</dbReference>
<evidence type="ECO:0000313" key="2">
    <source>
        <dbReference type="Proteomes" id="UP000018227"/>
    </source>
</evidence>
<sequence length="200" mass="24131">MNAMRIVEDEYMTLWTRQVSEIMKEIEENGIYKVKEEYIRKKNDTISDYYLSLYKWFTREAKKYIEIKDEYRYPIWFSVADEFRLRPVEGTVTLKLKIPGKDILLCNYDAWGYVVNYFYVPLDETDKLRHKEELAKYGLTSDDELFLTAKGNFYPLLKRKVEKSWERIFTLKPDDEKACLVAAAWEIKKEWIEEVESYEG</sequence>
<dbReference type="HOGENOM" id="CLU_099014_0_0_9"/>
<dbReference type="AlphaFoldDB" id="V2Y296"/>
<gene>
    <name evidence="1" type="ORF">GCWU0000282_002950</name>
</gene>
<evidence type="ECO:0000313" key="1">
    <source>
        <dbReference type="EMBL" id="ESL01831.1"/>
    </source>
</evidence>
<accession>V2Y296</accession>
<comment type="caution">
    <text evidence="1">The sequence shown here is derived from an EMBL/GenBank/DDBJ whole genome shotgun (WGS) entry which is preliminary data.</text>
</comment>
<organism evidence="1 2">
    <name type="scientific">Catonella morbi ATCC 51271</name>
    <dbReference type="NCBI Taxonomy" id="592026"/>
    <lineage>
        <taxon>Bacteria</taxon>
        <taxon>Bacillati</taxon>
        <taxon>Bacillota</taxon>
        <taxon>Clostridia</taxon>
        <taxon>Lachnospirales</taxon>
        <taxon>Lachnospiraceae</taxon>
        <taxon>Catonella</taxon>
    </lineage>
</organism>
<evidence type="ECO:0008006" key="3">
    <source>
        <dbReference type="Google" id="ProtNLM"/>
    </source>
</evidence>
<name>V2Y296_9FIRM</name>